<protein>
    <submittedName>
        <fullName evidence="8">Uncharacterized protein</fullName>
    </submittedName>
</protein>
<dbReference type="GO" id="GO:0012507">
    <property type="term" value="C:ER to Golgi transport vesicle membrane"/>
    <property type="evidence" value="ECO:0007669"/>
    <property type="project" value="TreeGrafter"/>
</dbReference>
<evidence type="ECO:0000256" key="4">
    <source>
        <dbReference type="SAM" id="Coils"/>
    </source>
</evidence>
<keyword evidence="2" id="KW-0333">Golgi apparatus</keyword>
<evidence type="ECO:0000259" key="7">
    <source>
        <dbReference type="Pfam" id="PF04871"/>
    </source>
</evidence>
<dbReference type="InterPro" id="IPR024095">
    <property type="entry name" value="Vesicle_P115"/>
</dbReference>
<dbReference type="PANTHER" id="PTHR10013:SF0">
    <property type="entry name" value="GENERAL VESICULAR TRANSPORT FACTOR P115"/>
    <property type="match status" value="1"/>
</dbReference>
<accession>A0A9P4P051</accession>
<gene>
    <name evidence="8" type="ORF">EJ08DRAFT_729621</name>
</gene>
<sequence>MFQAPAKQSAANTISTLSNRLSTATLLEDRRAAIHGLRSFAKDYPASVASGSLRSLISCLANDVEDVDTVKPVLETLIGLFKPSPQSPEASEDIAFWLADEFTQHQDNIKILLDLLETHDFYSRLYSIQLVTCIFESRPERTQECVLNAALGTSRLVAMLDDGREPIRNAGLVLLGDLTQSSTELQKLVAFENTFDRIFNLIQEEGSLTQGTVVVQDSLDLLANLVQHNPSNQSLFRETGCVSKLAALLHDVHSPTTAEGDEEHWPSPHRDKNIWGFLAIIRLFLAEGGIGVQENQVAFSKHGLLQQVLELAFSGSTDTSIKAEALYTCADMIKSNAAIQQGFAVLLVSPAVNSAKPPQQNGTINGVHKTHVIEALLDLSIAAPPGTTFESRMAACECIKAYFRHHREIRHHFLNRAIDLHLSREDETSNVLTTLLRDDGRNRGPSDPYPVWFAADIVFHLIWEDSEAKAMLMKVSEGDAENGEEVITCIQRVAENLIASAQKEEDERILIGYFTVLSGWLFEDAAAVNDFLGEGSNVQTLKQIMTTAGDEHGVVKGLCAVLLGIIYEYSTKDSPVPRRKLQPIMTAQLGREKYLQALRELRQHPLIRDFEVVPQGAASHTPGRELPPYAFFDATFVDFLKDNFSRLSRAIDRDPGIEAQIPSREEGIDRDLVDSLRAQLENKTQGLQNAEGELLDLERRLEHEQASHRKEHETTAAEINRIKQINEALHKNHEAAIEELERSHTQSYQELETTTAQQAQSLQKRLDEVVKTHAEESARTKEYYERTINQLRNAKTGLENRLAEAVRKVESSDEGLSEAQQSEAQAKNELRAAKEKIEQLEHGLTERFQQVGELRAVETQLKEALEDEKTKVSMLEKEVSDLQVEVEKREEKVKVAERAVVEKEEARAAVQTELDDMLMVFSDLEEKRASDKKRLKALGEEISDGEDEDEGEGDDEEDEEDVE</sequence>
<dbReference type="GO" id="GO:0048211">
    <property type="term" value="P:Golgi vesicle docking"/>
    <property type="evidence" value="ECO:0007669"/>
    <property type="project" value="TreeGrafter"/>
</dbReference>
<dbReference type="InterPro" id="IPR011989">
    <property type="entry name" value="ARM-like"/>
</dbReference>
<dbReference type="AlphaFoldDB" id="A0A9P4P051"/>
<feature type="domain" description="Uso1/p115-like vesicle tethering protein C-terminal" evidence="7">
    <location>
        <begin position="850"/>
        <end position="958"/>
    </location>
</feature>
<dbReference type="EMBL" id="MU007012">
    <property type="protein sequence ID" value="KAF2435745.1"/>
    <property type="molecule type" value="Genomic_DNA"/>
</dbReference>
<dbReference type="InterPro" id="IPR016024">
    <property type="entry name" value="ARM-type_fold"/>
</dbReference>
<comment type="caution">
    <text evidence="8">The sequence shown here is derived from an EMBL/GenBank/DDBJ whole genome shotgun (WGS) entry which is preliminary data.</text>
</comment>
<evidence type="ECO:0000256" key="3">
    <source>
        <dbReference type="ARBA" id="ARBA00023054"/>
    </source>
</evidence>
<dbReference type="SUPFAM" id="SSF48371">
    <property type="entry name" value="ARM repeat"/>
    <property type="match status" value="1"/>
</dbReference>
<dbReference type="GO" id="GO:0005795">
    <property type="term" value="C:Golgi stack"/>
    <property type="evidence" value="ECO:0007669"/>
    <property type="project" value="TreeGrafter"/>
</dbReference>
<feature type="domain" description="Vesicle tethering protein Uso1/P115-like head" evidence="6">
    <location>
        <begin position="336"/>
        <end position="651"/>
    </location>
</feature>
<evidence type="ECO:0000256" key="2">
    <source>
        <dbReference type="ARBA" id="ARBA00023034"/>
    </source>
</evidence>
<dbReference type="Gene3D" id="1.25.10.10">
    <property type="entry name" value="Leucine-rich Repeat Variant"/>
    <property type="match status" value="1"/>
</dbReference>
<evidence type="ECO:0000256" key="1">
    <source>
        <dbReference type="ARBA" id="ARBA00004555"/>
    </source>
</evidence>
<evidence type="ECO:0000259" key="6">
    <source>
        <dbReference type="Pfam" id="PF04869"/>
    </source>
</evidence>
<dbReference type="GO" id="GO:0000139">
    <property type="term" value="C:Golgi membrane"/>
    <property type="evidence" value="ECO:0007669"/>
    <property type="project" value="InterPro"/>
</dbReference>
<keyword evidence="3 4" id="KW-0175">Coiled coil</keyword>
<proteinExistence type="predicted"/>
<name>A0A9P4P051_9PEZI</name>
<dbReference type="InterPro" id="IPR006953">
    <property type="entry name" value="Vesicle_Uso1_P115_head"/>
</dbReference>
<evidence type="ECO:0000313" key="8">
    <source>
        <dbReference type="EMBL" id="KAF2435745.1"/>
    </source>
</evidence>
<dbReference type="InterPro" id="IPR006955">
    <property type="entry name" value="Uso1_p115_C"/>
</dbReference>
<dbReference type="FunFam" id="1.25.10.10:FF:000296">
    <property type="entry name" value="Related to transport protein USO1"/>
    <property type="match status" value="1"/>
</dbReference>
<feature type="coiled-coil region" evidence="4">
    <location>
        <begin position="673"/>
        <end position="757"/>
    </location>
</feature>
<dbReference type="GO" id="GO:0005783">
    <property type="term" value="C:endoplasmic reticulum"/>
    <property type="evidence" value="ECO:0007669"/>
    <property type="project" value="TreeGrafter"/>
</dbReference>
<dbReference type="Proteomes" id="UP000800235">
    <property type="component" value="Unassembled WGS sequence"/>
</dbReference>
<organism evidence="8 9">
    <name type="scientific">Tothia fuscella</name>
    <dbReference type="NCBI Taxonomy" id="1048955"/>
    <lineage>
        <taxon>Eukaryota</taxon>
        <taxon>Fungi</taxon>
        <taxon>Dikarya</taxon>
        <taxon>Ascomycota</taxon>
        <taxon>Pezizomycotina</taxon>
        <taxon>Dothideomycetes</taxon>
        <taxon>Pleosporomycetidae</taxon>
        <taxon>Venturiales</taxon>
        <taxon>Cylindrosympodiaceae</taxon>
        <taxon>Tothia</taxon>
    </lineage>
</organism>
<dbReference type="Pfam" id="PF04869">
    <property type="entry name" value="Uso1_p115_head"/>
    <property type="match status" value="1"/>
</dbReference>
<dbReference type="GO" id="GO:0006886">
    <property type="term" value="P:intracellular protein transport"/>
    <property type="evidence" value="ECO:0007669"/>
    <property type="project" value="InterPro"/>
</dbReference>
<dbReference type="Pfam" id="PF04871">
    <property type="entry name" value="Uso1_p115_C"/>
    <property type="match status" value="1"/>
</dbReference>
<dbReference type="PANTHER" id="PTHR10013">
    <property type="entry name" value="GENERAL VESICULAR TRANSPORT FACTOR P115"/>
    <property type="match status" value="1"/>
</dbReference>
<reference evidence="8" key="1">
    <citation type="journal article" date="2020" name="Stud. Mycol.">
        <title>101 Dothideomycetes genomes: a test case for predicting lifestyles and emergence of pathogens.</title>
        <authorList>
            <person name="Haridas S."/>
            <person name="Albert R."/>
            <person name="Binder M."/>
            <person name="Bloem J."/>
            <person name="Labutti K."/>
            <person name="Salamov A."/>
            <person name="Andreopoulos B."/>
            <person name="Baker S."/>
            <person name="Barry K."/>
            <person name="Bills G."/>
            <person name="Bluhm B."/>
            <person name="Cannon C."/>
            <person name="Castanera R."/>
            <person name="Culley D."/>
            <person name="Daum C."/>
            <person name="Ezra D."/>
            <person name="Gonzalez J."/>
            <person name="Henrissat B."/>
            <person name="Kuo A."/>
            <person name="Liang C."/>
            <person name="Lipzen A."/>
            <person name="Lutzoni F."/>
            <person name="Magnuson J."/>
            <person name="Mondo S."/>
            <person name="Nolan M."/>
            <person name="Ohm R."/>
            <person name="Pangilinan J."/>
            <person name="Park H.-J."/>
            <person name="Ramirez L."/>
            <person name="Alfaro M."/>
            <person name="Sun H."/>
            <person name="Tritt A."/>
            <person name="Yoshinaga Y."/>
            <person name="Zwiers L.-H."/>
            <person name="Turgeon B."/>
            <person name="Goodwin S."/>
            <person name="Spatafora J."/>
            <person name="Crous P."/>
            <person name="Grigoriev I."/>
        </authorList>
    </citation>
    <scope>NUCLEOTIDE SEQUENCE</scope>
    <source>
        <strain evidence="8">CBS 130266</strain>
    </source>
</reference>
<comment type="subcellular location">
    <subcellularLocation>
        <location evidence="1">Golgi apparatus</location>
    </subcellularLocation>
</comment>
<feature type="compositionally biased region" description="Acidic residues" evidence="5">
    <location>
        <begin position="941"/>
        <end position="963"/>
    </location>
</feature>
<evidence type="ECO:0000256" key="5">
    <source>
        <dbReference type="SAM" id="MobiDB-lite"/>
    </source>
</evidence>
<feature type="region of interest" description="Disordered" evidence="5">
    <location>
        <begin position="927"/>
        <end position="963"/>
    </location>
</feature>
<keyword evidence="9" id="KW-1185">Reference proteome</keyword>
<evidence type="ECO:0000313" key="9">
    <source>
        <dbReference type="Proteomes" id="UP000800235"/>
    </source>
</evidence>
<dbReference type="GO" id="GO:0048280">
    <property type="term" value="P:vesicle fusion with Golgi apparatus"/>
    <property type="evidence" value="ECO:0007669"/>
    <property type="project" value="InterPro"/>
</dbReference>
<dbReference type="GO" id="GO:0006888">
    <property type="term" value="P:endoplasmic reticulum to Golgi vesicle-mediated transport"/>
    <property type="evidence" value="ECO:0007669"/>
    <property type="project" value="TreeGrafter"/>
</dbReference>
<dbReference type="OrthoDB" id="198977at2759"/>